<sequence>MKWIVTLDKNGTPLFSKQLSKQLYACKIVHWTSDCVTRPNDTITLSPCPGCSKHVPVAHTKWRLTDVTPLCIIPKLSPLRSLILPMMQERIRHNTTSITSHLTWADIDDIV</sequence>
<comment type="caution">
    <text evidence="1">The sequence shown here is derived from an EMBL/GenBank/DDBJ whole genome shotgun (WGS) entry which is preliminary data.</text>
</comment>
<organism evidence="1 2">
    <name type="scientific">Rhizophagus irregularis</name>
    <dbReference type="NCBI Taxonomy" id="588596"/>
    <lineage>
        <taxon>Eukaryota</taxon>
        <taxon>Fungi</taxon>
        <taxon>Fungi incertae sedis</taxon>
        <taxon>Mucoromycota</taxon>
        <taxon>Glomeromycotina</taxon>
        <taxon>Glomeromycetes</taxon>
        <taxon>Glomerales</taxon>
        <taxon>Glomeraceae</taxon>
        <taxon>Rhizophagus</taxon>
    </lineage>
</organism>
<dbReference type="AlphaFoldDB" id="A0A2N0PWJ2"/>
<dbReference type="Proteomes" id="UP000232722">
    <property type="component" value="Unassembled WGS sequence"/>
</dbReference>
<evidence type="ECO:0000313" key="1">
    <source>
        <dbReference type="EMBL" id="PKC11136.1"/>
    </source>
</evidence>
<accession>A0A2N0PWJ2</accession>
<evidence type="ECO:0000313" key="2">
    <source>
        <dbReference type="Proteomes" id="UP000232722"/>
    </source>
</evidence>
<reference evidence="1 2" key="1">
    <citation type="submission" date="2016-04" db="EMBL/GenBank/DDBJ databases">
        <title>Genome analyses suggest a sexual origin of heterokaryosis in a supposedly ancient asexual fungus.</title>
        <authorList>
            <person name="Ropars J."/>
            <person name="Sedzielewska K."/>
            <person name="Noel J."/>
            <person name="Charron P."/>
            <person name="Farinelli L."/>
            <person name="Marton T."/>
            <person name="Kruger M."/>
            <person name="Pelin A."/>
            <person name="Brachmann A."/>
            <person name="Corradi N."/>
        </authorList>
    </citation>
    <scope>NUCLEOTIDE SEQUENCE [LARGE SCALE GENOMIC DNA]</scope>
    <source>
        <strain evidence="1 2">A5</strain>
    </source>
</reference>
<dbReference type="EMBL" id="LLXJ01000331">
    <property type="protein sequence ID" value="PKC11136.1"/>
    <property type="molecule type" value="Genomic_DNA"/>
</dbReference>
<protein>
    <submittedName>
        <fullName evidence="1">Uncharacterized protein</fullName>
    </submittedName>
</protein>
<gene>
    <name evidence="1" type="ORF">RhiirA5_413449</name>
</gene>
<reference evidence="1 2" key="2">
    <citation type="submission" date="2017-09" db="EMBL/GenBank/DDBJ databases">
        <title>Extensive intraspecific genome diversity in a model arbuscular mycorrhizal fungus.</title>
        <authorList>
            <person name="Chen E.C."/>
            <person name="Morin E."/>
            <person name="Beaudet D."/>
            <person name="Noel J."/>
            <person name="Ndikumana S."/>
            <person name="Charron P."/>
            <person name="St-Onge C."/>
            <person name="Giorgi J."/>
            <person name="Grigoriev I.V."/>
            <person name="Roux C."/>
            <person name="Martin F.M."/>
            <person name="Corradi N."/>
        </authorList>
    </citation>
    <scope>NUCLEOTIDE SEQUENCE [LARGE SCALE GENOMIC DNA]</scope>
    <source>
        <strain evidence="1 2">A5</strain>
    </source>
</reference>
<proteinExistence type="predicted"/>
<name>A0A2N0PWJ2_9GLOM</name>